<evidence type="ECO:0000313" key="2">
    <source>
        <dbReference type="Proteomes" id="UP000218896"/>
    </source>
</evidence>
<name>A0A2A2FAX5_9GAMM</name>
<dbReference type="PANTHER" id="PTHR42708:SF1">
    <property type="entry name" value="GLIDING MOTILITY PROTEIN MGLA"/>
    <property type="match status" value="1"/>
</dbReference>
<gene>
    <name evidence="1" type="ORF">CK501_01055</name>
</gene>
<dbReference type="RefSeq" id="WP_095615873.1">
    <property type="nucleotide sequence ID" value="NZ_NSKD01000001.1"/>
</dbReference>
<sequence>MAEFDEERNQLQIKLVYYGPALSGKTTNLAALHDLLQPDLKGDMMVLETQNDRTLFFDLFPLGFQLPSGLTVTLKLYTVPGQVQHDSTRKAVLSRADGVAFIADSQRNQEQNNLESFRNLSENAHRVGLDFGTLPLAVQFNKRDLGDVVSKPDLVARWQSSPWWPIKLATALENKGVLETFQLLLERTWGALDRDYALGEQHGLDRVTFVQNVLGQSYAVS</sequence>
<dbReference type="AlphaFoldDB" id="A0A2A2FAX5"/>
<dbReference type="EMBL" id="NSKD01000001">
    <property type="protein sequence ID" value="PAU81772.1"/>
    <property type="molecule type" value="Genomic_DNA"/>
</dbReference>
<organism evidence="1 2">
    <name type="scientific">Halovibrio salipaludis</name>
    <dbReference type="NCBI Taxonomy" id="2032626"/>
    <lineage>
        <taxon>Bacteria</taxon>
        <taxon>Pseudomonadati</taxon>
        <taxon>Pseudomonadota</taxon>
        <taxon>Gammaproteobacteria</taxon>
        <taxon>Oceanospirillales</taxon>
        <taxon>Halomonadaceae</taxon>
        <taxon>Halovibrio</taxon>
    </lineage>
</organism>
<dbReference type="Gene3D" id="3.40.50.300">
    <property type="entry name" value="P-loop containing nucleotide triphosphate hydrolases"/>
    <property type="match status" value="1"/>
</dbReference>
<dbReference type="Proteomes" id="UP000218896">
    <property type="component" value="Unassembled WGS sequence"/>
</dbReference>
<comment type="caution">
    <text evidence="1">The sequence shown here is derived from an EMBL/GenBank/DDBJ whole genome shotgun (WGS) entry which is preliminary data.</text>
</comment>
<proteinExistence type="predicted"/>
<reference evidence="1 2" key="1">
    <citation type="submission" date="2017-08" db="EMBL/GenBank/DDBJ databases">
        <title>Halovibrio sewagensis sp. nov., isolated from wastewater of high salinity.</title>
        <authorList>
            <person name="Dong X."/>
            <person name="Zhang G."/>
        </authorList>
    </citation>
    <scope>NUCLEOTIDE SEQUENCE [LARGE SCALE GENOMIC DNA]</scope>
    <source>
        <strain evidence="1 2">YL5-2</strain>
    </source>
</reference>
<keyword evidence="2" id="KW-1185">Reference proteome</keyword>
<accession>A0A2A2FAX5</accession>
<dbReference type="OrthoDB" id="9779858at2"/>
<dbReference type="InterPro" id="IPR027417">
    <property type="entry name" value="P-loop_NTPase"/>
</dbReference>
<dbReference type="SUPFAM" id="SSF52540">
    <property type="entry name" value="P-loop containing nucleoside triphosphate hydrolases"/>
    <property type="match status" value="1"/>
</dbReference>
<dbReference type="PANTHER" id="PTHR42708">
    <property type="entry name" value="ATP/GTP-BINDING PROTEIN-RELATED"/>
    <property type="match status" value="1"/>
</dbReference>
<protein>
    <submittedName>
        <fullName evidence="1">GTPase</fullName>
    </submittedName>
</protein>
<evidence type="ECO:0000313" key="1">
    <source>
        <dbReference type="EMBL" id="PAU81772.1"/>
    </source>
</evidence>
<dbReference type="InterPro" id="IPR052705">
    <property type="entry name" value="Gliding_Motility_GTPase"/>
</dbReference>